<protein>
    <submittedName>
        <fullName evidence="1">HAD family hydrolase</fullName>
    </submittedName>
</protein>
<reference evidence="1 2" key="1">
    <citation type="submission" date="2015-10" db="EMBL/GenBank/DDBJ databases">
        <title>Butyribacter intestini gen. nov., sp. nov., a butyric acid-producing bacterium of the family Lachnospiraceae isolated from the human faeces.</title>
        <authorList>
            <person name="Zou Y."/>
            <person name="Xue W."/>
            <person name="Luo G."/>
            <person name="Lv M."/>
        </authorList>
    </citation>
    <scope>NUCLEOTIDE SEQUENCE [LARGE SCALE GENOMIC DNA]</scope>
    <source>
        <strain evidence="1 2">TF01-11</strain>
    </source>
</reference>
<dbReference type="RefSeq" id="WP_022015399.1">
    <property type="nucleotide sequence ID" value="NZ_DBGBRS010000150.1"/>
</dbReference>
<dbReference type="PANTHER" id="PTHR19288:SF25">
    <property type="entry name" value="PHOSPHATIDYLGLYCEROPHOSPHATASE GEP4, MITOCHONDRIAL"/>
    <property type="match status" value="1"/>
</dbReference>
<dbReference type="CDD" id="cd16416">
    <property type="entry name" value="HAD_BsYqeG-like"/>
    <property type="match status" value="1"/>
</dbReference>
<dbReference type="InterPro" id="IPR023214">
    <property type="entry name" value="HAD_sf"/>
</dbReference>
<dbReference type="NCBIfam" id="TIGR01668">
    <property type="entry name" value="YqeG_hyp_ppase"/>
    <property type="match status" value="1"/>
</dbReference>
<dbReference type="Gene3D" id="3.40.50.1000">
    <property type="entry name" value="HAD superfamily/HAD-like"/>
    <property type="match status" value="1"/>
</dbReference>
<dbReference type="GO" id="GO:0008962">
    <property type="term" value="F:phosphatidylglycerophosphatase activity"/>
    <property type="evidence" value="ECO:0007669"/>
    <property type="project" value="InterPro"/>
</dbReference>
<organism evidence="1 2">
    <name type="scientific">Butyribacter intestini</name>
    <dbReference type="NCBI Taxonomy" id="1703332"/>
    <lineage>
        <taxon>Bacteria</taxon>
        <taxon>Bacillati</taxon>
        <taxon>Bacillota</taxon>
        <taxon>Clostridia</taxon>
        <taxon>Lachnospirales</taxon>
        <taxon>Lachnospiraceae</taxon>
        <taxon>Butyribacter</taxon>
    </lineage>
</organism>
<dbReference type="InterPro" id="IPR036412">
    <property type="entry name" value="HAD-like_sf"/>
</dbReference>
<name>A0AAW3JW46_9FIRM</name>
<comment type="caution">
    <text evidence="1">The sequence shown here is derived from an EMBL/GenBank/DDBJ whole genome shotgun (WGS) entry which is preliminary data.</text>
</comment>
<keyword evidence="2" id="KW-1185">Reference proteome</keyword>
<proteinExistence type="predicted"/>
<evidence type="ECO:0000313" key="2">
    <source>
        <dbReference type="Proteomes" id="UP000050833"/>
    </source>
</evidence>
<evidence type="ECO:0000313" key="1">
    <source>
        <dbReference type="EMBL" id="KQC86455.1"/>
    </source>
</evidence>
<dbReference type="Pfam" id="PF00702">
    <property type="entry name" value="Hydrolase"/>
    <property type="match status" value="1"/>
</dbReference>
<dbReference type="EMBL" id="LLKB01000001">
    <property type="protein sequence ID" value="KQC86455.1"/>
    <property type="molecule type" value="Genomic_DNA"/>
</dbReference>
<dbReference type="SUPFAM" id="SSF56784">
    <property type="entry name" value="HAD-like"/>
    <property type="match status" value="1"/>
</dbReference>
<dbReference type="InterPro" id="IPR010021">
    <property type="entry name" value="PGPP1/Gep4"/>
</dbReference>
<dbReference type="Proteomes" id="UP000050833">
    <property type="component" value="Unassembled WGS sequence"/>
</dbReference>
<dbReference type="AlphaFoldDB" id="A0AAW3JW46"/>
<keyword evidence="1" id="KW-0378">Hydrolase</keyword>
<sequence>MFQNLYPSEDYDSAYQIDYEGFYDKGYRGILFDVDNTLVEHDQPVTLPAIELFENLKEMGFKTCIISNNKDYRVKPLADALESEYVYKAGKPSKAGYEKGMEIMGTNRENTLFIGDQIFTDIWGANKAGIHSILVKPIAKHEEIQIVLKRKLEKIVLGEYNKTKRKAQA</sequence>
<gene>
    <name evidence="1" type="ORF">APZ18_04515</name>
</gene>
<accession>A0AAW3JW46</accession>
<dbReference type="PANTHER" id="PTHR19288">
    <property type="entry name" value="4-NITROPHENYLPHOSPHATASE-RELATED"/>
    <property type="match status" value="1"/>
</dbReference>
<dbReference type="InterPro" id="IPR006549">
    <property type="entry name" value="HAD-SF_hydro_IIIA"/>
</dbReference>
<dbReference type="NCBIfam" id="TIGR01662">
    <property type="entry name" value="HAD-SF-IIIA"/>
    <property type="match status" value="1"/>
</dbReference>
<dbReference type="GO" id="GO:0005737">
    <property type="term" value="C:cytoplasm"/>
    <property type="evidence" value="ECO:0007669"/>
    <property type="project" value="TreeGrafter"/>
</dbReference>